<protein>
    <submittedName>
        <fullName evidence="1">DDB1- and CUL4-associated factor 13</fullName>
    </submittedName>
</protein>
<evidence type="ECO:0000313" key="1">
    <source>
        <dbReference type="EMBL" id="KAH9476152.1"/>
    </source>
</evidence>
<name>A0ACB8GL75_PSICU</name>
<gene>
    <name evidence="1" type="ORF">JR316_0011723</name>
</gene>
<reference evidence="1" key="1">
    <citation type="submission" date="2021-10" db="EMBL/GenBank/DDBJ databases">
        <title>Psilocybe cubensis genome.</title>
        <authorList>
            <person name="Mckernan K.J."/>
            <person name="Crawford S."/>
            <person name="Trippe A."/>
            <person name="Kane L.T."/>
            <person name="Mclaughlin S."/>
        </authorList>
    </citation>
    <scope>NUCLEOTIDE SEQUENCE</scope>
    <source>
        <strain evidence="1">MGC-MH-2018</strain>
    </source>
</reference>
<organism evidence="1 2">
    <name type="scientific">Psilocybe cubensis</name>
    <name type="common">Psychedelic mushroom</name>
    <name type="synonym">Stropharia cubensis</name>
    <dbReference type="NCBI Taxonomy" id="181762"/>
    <lineage>
        <taxon>Eukaryota</taxon>
        <taxon>Fungi</taxon>
        <taxon>Dikarya</taxon>
        <taxon>Basidiomycota</taxon>
        <taxon>Agaricomycotina</taxon>
        <taxon>Agaricomycetes</taxon>
        <taxon>Agaricomycetidae</taxon>
        <taxon>Agaricales</taxon>
        <taxon>Agaricineae</taxon>
        <taxon>Strophariaceae</taxon>
        <taxon>Psilocybe</taxon>
    </lineage>
</organism>
<comment type="caution">
    <text evidence="1">The sequence shown here is derived from an EMBL/GenBank/DDBJ whole genome shotgun (WGS) entry which is preliminary data.</text>
</comment>
<accession>A0ACB8GL75</accession>
<sequence>MERMFAKPLVDSLEGHIDAVEVLYRRPGSLTGVASGSWDGGIILHNLATRKPIAKIPQAHKGKRQGYASLRMVKGFLAAVSIPLNVFPGKLRLSEDQSIHLLTFPTSTETITSVRFNERIIGARKYRIRRDIHAVRYQDWKG</sequence>
<keyword evidence="2" id="KW-1185">Reference proteome</keyword>
<dbReference type="EMBL" id="JAFIQS020000011">
    <property type="protein sequence ID" value="KAH9476152.1"/>
    <property type="molecule type" value="Genomic_DNA"/>
</dbReference>
<evidence type="ECO:0000313" key="2">
    <source>
        <dbReference type="Proteomes" id="UP000664032"/>
    </source>
</evidence>
<dbReference type="Proteomes" id="UP000664032">
    <property type="component" value="Unassembled WGS sequence"/>
</dbReference>
<proteinExistence type="predicted"/>